<feature type="modified residue" description="4-aspartylphosphate" evidence="6">
    <location>
        <position position="52"/>
    </location>
</feature>
<dbReference type="PROSITE" id="PS50110">
    <property type="entry name" value="RESPONSE_REGULATORY"/>
    <property type="match status" value="1"/>
</dbReference>
<dbReference type="CDD" id="cd00156">
    <property type="entry name" value="REC"/>
    <property type="match status" value="1"/>
</dbReference>
<feature type="DNA-binding region" description="OmpR/PhoB-type" evidence="7">
    <location>
        <begin position="118"/>
        <end position="222"/>
    </location>
</feature>
<dbReference type="InterPro" id="IPR001867">
    <property type="entry name" value="OmpR/PhoB-type_DNA-bd"/>
</dbReference>
<dbReference type="GO" id="GO:0032993">
    <property type="term" value="C:protein-DNA complex"/>
    <property type="evidence" value="ECO:0007669"/>
    <property type="project" value="TreeGrafter"/>
</dbReference>
<proteinExistence type="predicted"/>
<dbReference type="Pfam" id="PF00486">
    <property type="entry name" value="Trans_reg_C"/>
    <property type="match status" value="1"/>
</dbReference>
<keyword evidence="11" id="KW-1185">Reference proteome</keyword>
<dbReference type="PROSITE" id="PS51755">
    <property type="entry name" value="OMPR_PHOB"/>
    <property type="match status" value="1"/>
</dbReference>
<keyword evidence="1 6" id="KW-0597">Phosphoprotein</keyword>
<keyword evidence="5" id="KW-0804">Transcription</keyword>
<dbReference type="SMART" id="SM00862">
    <property type="entry name" value="Trans_reg_C"/>
    <property type="match status" value="1"/>
</dbReference>
<dbReference type="Pfam" id="PF00072">
    <property type="entry name" value="Response_reg"/>
    <property type="match status" value="1"/>
</dbReference>
<dbReference type="OrthoDB" id="1644132at2"/>
<dbReference type="Gene3D" id="1.10.10.10">
    <property type="entry name" value="Winged helix-like DNA-binding domain superfamily/Winged helix DNA-binding domain"/>
    <property type="match status" value="1"/>
</dbReference>
<dbReference type="GO" id="GO:0000156">
    <property type="term" value="F:phosphorelay response regulator activity"/>
    <property type="evidence" value="ECO:0007669"/>
    <property type="project" value="TreeGrafter"/>
</dbReference>
<keyword evidence="4 7" id="KW-0238">DNA-binding</keyword>
<keyword evidence="2" id="KW-0902">Two-component regulatory system</keyword>
<dbReference type="GO" id="GO:0006355">
    <property type="term" value="P:regulation of DNA-templated transcription"/>
    <property type="evidence" value="ECO:0007669"/>
    <property type="project" value="InterPro"/>
</dbReference>
<dbReference type="GO" id="GO:0005829">
    <property type="term" value="C:cytosol"/>
    <property type="evidence" value="ECO:0007669"/>
    <property type="project" value="TreeGrafter"/>
</dbReference>
<protein>
    <submittedName>
        <fullName evidence="10">Response regulator transcription factor</fullName>
    </submittedName>
</protein>
<feature type="domain" description="OmpR/PhoB-type" evidence="9">
    <location>
        <begin position="118"/>
        <end position="222"/>
    </location>
</feature>
<dbReference type="Proteomes" id="UP000306912">
    <property type="component" value="Unassembled WGS sequence"/>
</dbReference>
<dbReference type="InterPro" id="IPR011006">
    <property type="entry name" value="CheY-like_superfamily"/>
</dbReference>
<evidence type="ECO:0000259" key="9">
    <source>
        <dbReference type="PROSITE" id="PS51755"/>
    </source>
</evidence>
<dbReference type="CDD" id="cd00383">
    <property type="entry name" value="trans_reg_C"/>
    <property type="match status" value="1"/>
</dbReference>
<dbReference type="InParanoid" id="A0A5R8QAL9"/>
<sequence length="222" mass="26052">MSSILIVDDNVSYSERLKKILEAAGYHIDISNDPVDGIVMVGQKKYDLIISDLMMDTIDGIKFLQTIKKFHPKMKTIILTGMPTVETELQALDIYVDQYLQKDVHVDLLLKYIETILERENQLKDVKFYSKVEHIECHVESRKVIQNGQEVALSRKEFDLLAYLLEHKNKVITREEFINAFWDVKYEFIDERVIDVHIKDIRRKLGIQSIVSIRGYGYKWVE</sequence>
<comment type="caution">
    <text evidence="10">The sequence shown here is derived from an EMBL/GenBank/DDBJ whole genome shotgun (WGS) entry which is preliminary data.</text>
</comment>
<evidence type="ECO:0000313" key="11">
    <source>
        <dbReference type="Proteomes" id="UP000306912"/>
    </source>
</evidence>
<feature type="domain" description="Response regulatory" evidence="8">
    <location>
        <begin position="3"/>
        <end position="117"/>
    </location>
</feature>
<gene>
    <name evidence="10" type="ORF">FEZ08_07920</name>
</gene>
<evidence type="ECO:0000313" key="10">
    <source>
        <dbReference type="EMBL" id="TLG72964.1"/>
    </source>
</evidence>
<dbReference type="InterPro" id="IPR036388">
    <property type="entry name" value="WH-like_DNA-bd_sf"/>
</dbReference>
<evidence type="ECO:0000256" key="7">
    <source>
        <dbReference type="PROSITE-ProRule" id="PRU01091"/>
    </source>
</evidence>
<dbReference type="GO" id="GO:0000976">
    <property type="term" value="F:transcription cis-regulatory region binding"/>
    <property type="evidence" value="ECO:0007669"/>
    <property type="project" value="TreeGrafter"/>
</dbReference>
<dbReference type="PANTHER" id="PTHR48111">
    <property type="entry name" value="REGULATOR OF RPOS"/>
    <property type="match status" value="1"/>
</dbReference>
<evidence type="ECO:0000256" key="6">
    <source>
        <dbReference type="PROSITE-ProRule" id="PRU00169"/>
    </source>
</evidence>
<dbReference type="EMBL" id="VBWP01000006">
    <property type="protein sequence ID" value="TLG72964.1"/>
    <property type="molecule type" value="Genomic_DNA"/>
</dbReference>
<dbReference type="SMART" id="SM00448">
    <property type="entry name" value="REC"/>
    <property type="match status" value="1"/>
</dbReference>
<evidence type="ECO:0000256" key="3">
    <source>
        <dbReference type="ARBA" id="ARBA00023015"/>
    </source>
</evidence>
<evidence type="ECO:0000256" key="5">
    <source>
        <dbReference type="ARBA" id="ARBA00023163"/>
    </source>
</evidence>
<dbReference type="AlphaFoldDB" id="A0A5R8QAL9"/>
<dbReference type="SUPFAM" id="SSF52172">
    <property type="entry name" value="CheY-like"/>
    <property type="match status" value="1"/>
</dbReference>
<name>A0A5R8QAL9_9FIRM</name>
<dbReference type="InterPro" id="IPR039420">
    <property type="entry name" value="WalR-like"/>
</dbReference>
<organism evidence="10 11">
    <name type="scientific">Culicoidibacter larvae</name>
    <dbReference type="NCBI Taxonomy" id="2579976"/>
    <lineage>
        <taxon>Bacteria</taxon>
        <taxon>Bacillati</taxon>
        <taxon>Bacillota</taxon>
        <taxon>Culicoidibacteria</taxon>
        <taxon>Culicoidibacterales</taxon>
        <taxon>Culicoidibacteraceae</taxon>
        <taxon>Culicoidibacter</taxon>
    </lineage>
</organism>
<dbReference type="PANTHER" id="PTHR48111:SF22">
    <property type="entry name" value="REGULATOR OF RPOS"/>
    <property type="match status" value="1"/>
</dbReference>
<reference evidence="10 11" key="1">
    <citation type="submission" date="2019-05" db="EMBL/GenBank/DDBJ databases">
        <title>Culicoidintestinum kansasii gen. nov., sp. nov. from the gastrointestinal tract of the biting midge, Culicoides sonorensis.</title>
        <authorList>
            <person name="Neupane S."/>
            <person name="Ghosh A."/>
            <person name="Gunther S."/>
            <person name="Martin K."/>
            <person name="Zurek L."/>
        </authorList>
    </citation>
    <scope>NUCLEOTIDE SEQUENCE [LARGE SCALE GENOMIC DNA]</scope>
    <source>
        <strain evidence="10 11">CS-1</strain>
    </source>
</reference>
<evidence type="ECO:0000256" key="4">
    <source>
        <dbReference type="ARBA" id="ARBA00023125"/>
    </source>
</evidence>
<evidence type="ECO:0000256" key="2">
    <source>
        <dbReference type="ARBA" id="ARBA00023012"/>
    </source>
</evidence>
<evidence type="ECO:0000256" key="1">
    <source>
        <dbReference type="ARBA" id="ARBA00022553"/>
    </source>
</evidence>
<evidence type="ECO:0000259" key="8">
    <source>
        <dbReference type="PROSITE" id="PS50110"/>
    </source>
</evidence>
<accession>A0A5R8QAL9</accession>
<keyword evidence="3" id="KW-0805">Transcription regulation</keyword>
<dbReference type="Gene3D" id="3.40.50.2300">
    <property type="match status" value="1"/>
</dbReference>
<dbReference type="InterPro" id="IPR001789">
    <property type="entry name" value="Sig_transdc_resp-reg_receiver"/>
</dbReference>
<dbReference type="RefSeq" id="WP_138191190.1">
    <property type="nucleotide sequence ID" value="NZ_VBWP01000006.1"/>
</dbReference>